<evidence type="ECO:0000313" key="2">
    <source>
        <dbReference type="Proteomes" id="UP000053558"/>
    </source>
</evidence>
<protein>
    <recommendedName>
        <fullName evidence="3">Endonuclease/exonuclease/phosphatase domain-containing protein</fullName>
    </recommendedName>
</protein>
<dbReference type="RefSeq" id="XP_007769696.1">
    <property type="nucleotide sequence ID" value="XM_007771506.1"/>
</dbReference>
<dbReference type="Proteomes" id="UP000053558">
    <property type="component" value="Unassembled WGS sequence"/>
</dbReference>
<dbReference type="AlphaFoldDB" id="A0A5M3MLN0"/>
<dbReference type="OrthoDB" id="2840473at2759"/>
<organism evidence="1 2">
    <name type="scientific">Coniophora puteana (strain RWD-64-598)</name>
    <name type="common">Brown rot fungus</name>
    <dbReference type="NCBI Taxonomy" id="741705"/>
    <lineage>
        <taxon>Eukaryota</taxon>
        <taxon>Fungi</taxon>
        <taxon>Dikarya</taxon>
        <taxon>Basidiomycota</taxon>
        <taxon>Agaricomycotina</taxon>
        <taxon>Agaricomycetes</taxon>
        <taxon>Agaricomycetidae</taxon>
        <taxon>Boletales</taxon>
        <taxon>Coniophorineae</taxon>
        <taxon>Coniophoraceae</taxon>
        <taxon>Coniophora</taxon>
    </lineage>
</organism>
<dbReference type="InterPro" id="IPR036691">
    <property type="entry name" value="Endo/exonu/phosph_ase_sf"/>
</dbReference>
<dbReference type="KEGG" id="cput:CONPUDRAFT_17995"/>
<evidence type="ECO:0008006" key="3">
    <source>
        <dbReference type="Google" id="ProtNLM"/>
    </source>
</evidence>
<evidence type="ECO:0000313" key="1">
    <source>
        <dbReference type="EMBL" id="EIW79481.1"/>
    </source>
</evidence>
<dbReference type="Gene3D" id="3.60.10.10">
    <property type="entry name" value="Endonuclease/exonuclease/phosphatase"/>
    <property type="match status" value="1"/>
</dbReference>
<proteinExistence type="predicted"/>
<reference evidence="2" key="1">
    <citation type="journal article" date="2012" name="Science">
        <title>The Paleozoic origin of enzymatic lignin decomposition reconstructed from 31 fungal genomes.</title>
        <authorList>
            <person name="Floudas D."/>
            <person name="Binder M."/>
            <person name="Riley R."/>
            <person name="Barry K."/>
            <person name="Blanchette R.A."/>
            <person name="Henrissat B."/>
            <person name="Martinez A.T."/>
            <person name="Otillar R."/>
            <person name="Spatafora J.W."/>
            <person name="Yadav J.S."/>
            <person name="Aerts A."/>
            <person name="Benoit I."/>
            <person name="Boyd A."/>
            <person name="Carlson A."/>
            <person name="Copeland A."/>
            <person name="Coutinho P.M."/>
            <person name="de Vries R.P."/>
            <person name="Ferreira P."/>
            <person name="Findley K."/>
            <person name="Foster B."/>
            <person name="Gaskell J."/>
            <person name="Glotzer D."/>
            <person name="Gorecki P."/>
            <person name="Heitman J."/>
            <person name="Hesse C."/>
            <person name="Hori C."/>
            <person name="Igarashi K."/>
            <person name="Jurgens J.A."/>
            <person name="Kallen N."/>
            <person name="Kersten P."/>
            <person name="Kohler A."/>
            <person name="Kuees U."/>
            <person name="Kumar T.K.A."/>
            <person name="Kuo A."/>
            <person name="LaButti K."/>
            <person name="Larrondo L.F."/>
            <person name="Lindquist E."/>
            <person name="Ling A."/>
            <person name="Lombard V."/>
            <person name="Lucas S."/>
            <person name="Lundell T."/>
            <person name="Martin R."/>
            <person name="McLaughlin D.J."/>
            <person name="Morgenstern I."/>
            <person name="Morin E."/>
            <person name="Murat C."/>
            <person name="Nagy L.G."/>
            <person name="Nolan M."/>
            <person name="Ohm R.A."/>
            <person name="Patyshakuliyeva A."/>
            <person name="Rokas A."/>
            <person name="Ruiz-Duenas F.J."/>
            <person name="Sabat G."/>
            <person name="Salamov A."/>
            <person name="Samejima M."/>
            <person name="Schmutz J."/>
            <person name="Slot J.C."/>
            <person name="St John F."/>
            <person name="Stenlid J."/>
            <person name="Sun H."/>
            <person name="Sun S."/>
            <person name="Syed K."/>
            <person name="Tsang A."/>
            <person name="Wiebenga A."/>
            <person name="Young D."/>
            <person name="Pisabarro A."/>
            <person name="Eastwood D.C."/>
            <person name="Martin F."/>
            <person name="Cullen D."/>
            <person name="Grigoriev I.V."/>
            <person name="Hibbett D.S."/>
        </authorList>
    </citation>
    <scope>NUCLEOTIDE SEQUENCE [LARGE SCALE GENOMIC DNA]</scope>
    <source>
        <strain evidence="2">RWD-64-598 SS2</strain>
    </source>
</reference>
<gene>
    <name evidence="1" type="ORF">CONPUDRAFT_17995</name>
</gene>
<dbReference type="EMBL" id="JH711580">
    <property type="protein sequence ID" value="EIW79481.1"/>
    <property type="molecule type" value="Genomic_DNA"/>
</dbReference>
<feature type="non-terminal residue" evidence="1">
    <location>
        <position position="56"/>
    </location>
</feature>
<dbReference type="GeneID" id="19206473"/>
<name>A0A5M3MLN0_CONPW</name>
<sequence length="56" mass="6617">MRILQINMRKSHDAHIDLFHADLRKDYDIIVIQEPCLNKLGLTKVNSHWSVVYPTE</sequence>
<dbReference type="SUPFAM" id="SSF56219">
    <property type="entry name" value="DNase I-like"/>
    <property type="match status" value="1"/>
</dbReference>
<accession>A0A5M3MLN0</accession>
<keyword evidence="2" id="KW-1185">Reference proteome</keyword>
<comment type="caution">
    <text evidence="1">The sequence shown here is derived from an EMBL/GenBank/DDBJ whole genome shotgun (WGS) entry which is preliminary data.</text>
</comment>